<keyword evidence="6" id="KW-1185">Reference proteome</keyword>
<accession>A0A3N4M9E7</accession>
<proteinExistence type="predicted"/>
<dbReference type="RefSeq" id="WP_120517767.1">
    <property type="nucleotide sequence ID" value="NZ_QXZY01000010.1"/>
</dbReference>
<comment type="cofactor">
    <cofactor evidence="1">
        <name>Mg(2+)</name>
        <dbReference type="ChEBI" id="CHEBI:18420"/>
    </cofactor>
</comment>
<sequence>MKAINDQIFNISRVKLNVLETVPAVTPFQDATMGPFLTFGLAVITLEDENGILGEAPVYSSYTNILESCFLPILLHSKGMPYSELYSKLYWSIRNEGFRGAAAAMLGQIDFALHDLAARRAGKPLHRYLGAGRDHVKVYGSGGGTNYTYAQLESEISYFLDKGVDCYKMKIGKDFGGRLEEDVERVKFVRSLLGPGVQLAVDVNQVWDCDQALRFLDLSAAQNIAWIEEPVHSAGMEQIQRLCAASPVRVAFGESERTSRMFPTLLRLGVKHMQPVPTQIGGVREWAEVRDLAQAGGADFSSGGYSLYTAGLMATAGEHCRVEYLYSIMSGLEQYFSVRPEWSGGGWELPDIEGAPVRVDWDYWKRAGKITRTAEWDAAGMASYLPNVIL</sequence>
<dbReference type="SFLD" id="SFLDS00001">
    <property type="entry name" value="Enolase"/>
    <property type="match status" value="1"/>
</dbReference>
<dbReference type="SMART" id="SM00922">
    <property type="entry name" value="MR_MLE"/>
    <property type="match status" value="1"/>
</dbReference>
<dbReference type="Pfam" id="PF13378">
    <property type="entry name" value="MR_MLE_C"/>
    <property type="match status" value="1"/>
</dbReference>
<reference evidence="6" key="1">
    <citation type="submission" date="2018-11" db="EMBL/GenBank/DDBJ databases">
        <title>Chitinophaga lutea sp.nov., isolate from arsenic contaminated soil.</title>
        <authorList>
            <person name="Zong Y."/>
        </authorList>
    </citation>
    <scope>NUCLEOTIDE SEQUENCE [LARGE SCALE GENOMIC DNA]</scope>
    <source>
        <strain evidence="6">YLT18</strain>
    </source>
</reference>
<dbReference type="Proteomes" id="UP000279089">
    <property type="component" value="Unassembled WGS sequence"/>
</dbReference>
<dbReference type="GO" id="GO:0016052">
    <property type="term" value="P:carbohydrate catabolic process"/>
    <property type="evidence" value="ECO:0007669"/>
    <property type="project" value="TreeGrafter"/>
</dbReference>
<dbReference type="SUPFAM" id="SSF54826">
    <property type="entry name" value="Enolase N-terminal domain-like"/>
    <property type="match status" value="1"/>
</dbReference>
<keyword evidence="2" id="KW-0479">Metal-binding</keyword>
<dbReference type="PANTHER" id="PTHR13794:SF58">
    <property type="entry name" value="MITOCHONDRIAL ENOLASE SUPERFAMILY MEMBER 1"/>
    <property type="match status" value="1"/>
</dbReference>
<organism evidence="5 6">
    <name type="scientific">Chitinophaga barathri</name>
    <dbReference type="NCBI Taxonomy" id="1647451"/>
    <lineage>
        <taxon>Bacteria</taxon>
        <taxon>Pseudomonadati</taxon>
        <taxon>Bacteroidota</taxon>
        <taxon>Chitinophagia</taxon>
        <taxon>Chitinophagales</taxon>
        <taxon>Chitinophagaceae</taxon>
        <taxon>Chitinophaga</taxon>
    </lineage>
</organism>
<dbReference type="Gene3D" id="3.30.390.10">
    <property type="entry name" value="Enolase-like, N-terminal domain"/>
    <property type="match status" value="1"/>
</dbReference>
<protein>
    <submittedName>
        <fullName evidence="5">Mandelate racemase/muconate lactonizing enzyme family protein</fullName>
    </submittedName>
</protein>
<evidence type="ECO:0000256" key="3">
    <source>
        <dbReference type="ARBA" id="ARBA00022842"/>
    </source>
</evidence>
<dbReference type="SUPFAM" id="SSF51604">
    <property type="entry name" value="Enolase C-terminal domain-like"/>
    <property type="match status" value="1"/>
</dbReference>
<dbReference type="GO" id="GO:0016836">
    <property type="term" value="F:hydro-lyase activity"/>
    <property type="evidence" value="ECO:0007669"/>
    <property type="project" value="TreeGrafter"/>
</dbReference>
<dbReference type="GO" id="GO:0000287">
    <property type="term" value="F:magnesium ion binding"/>
    <property type="evidence" value="ECO:0007669"/>
    <property type="project" value="TreeGrafter"/>
</dbReference>
<evidence type="ECO:0000259" key="4">
    <source>
        <dbReference type="SMART" id="SM00922"/>
    </source>
</evidence>
<feature type="domain" description="Mandelate racemase/muconate lactonizing enzyme C-terminal" evidence="4">
    <location>
        <begin position="149"/>
        <end position="249"/>
    </location>
</feature>
<evidence type="ECO:0000313" key="5">
    <source>
        <dbReference type="EMBL" id="RPD39945.1"/>
    </source>
</evidence>
<dbReference type="InterPro" id="IPR029017">
    <property type="entry name" value="Enolase-like_N"/>
</dbReference>
<keyword evidence="3" id="KW-0460">Magnesium</keyword>
<dbReference type="GO" id="GO:0016854">
    <property type="term" value="F:racemase and epimerase activity"/>
    <property type="evidence" value="ECO:0007669"/>
    <property type="project" value="UniProtKB-ARBA"/>
</dbReference>
<dbReference type="OrthoDB" id="9796450at2"/>
<dbReference type="InterPro" id="IPR046945">
    <property type="entry name" value="RHMD-like"/>
</dbReference>
<dbReference type="Gene3D" id="3.20.20.120">
    <property type="entry name" value="Enolase-like C-terminal domain"/>
    <property type="match status" value="1"/>
</dbReference>
<dbReference type="EMBL" id="RMBX01000009">
    <property type="protein sequence ID" value="RPD39945.1"/>
    <property type="molecule type" value="Genomic_DNA"/>
</dbReference>
<comment type="caution">
    <text evidence="5">The sequence shown here is derived from an EMBL/GenBank/DDBJ whole genome shotgun (WGS) entry which is preliminary data.</text>
</comment>
<gene>
    <name evidence="5" type="ORF">EG028_17640</name>
</gene>
<dbReference type="PANTHER" id="PTHR13794">
    <property type="entry name" value="ENOLASE SUPERFAMILY, MANDELATE RACEMASE"/>
    <property type="match status" value="1"/>
</dbReference>
<dbReference type="AlphaFoldDB" id="A0A3N4M9E7"/>
<name>A0A3N4M9E7_9BACT</name>
<dbReference type="InterPro" id="IPR013342">
    <property type="entry name" value="Mandelate_racemase_C"/>
</dbReference>
<evidence type="ECO:0000256" key="1">
    <source>
        <dbReference type="ARBA" id="ARBA00001946"/>
    </source>
</evidence>
<evidence type="ECO:0000256" key="2">
    <source>
        <dbReference type="ARBA" id="ARBA00022723"/>
    </source>
</evidence>
<evidence type="ECO:0000313" key="6">
    <source>
        <dbReference type="Proteomes" id="UP000279089"/>
    </source>
</evidence>
<dbReference type="InterPro" id="IPR029065">
    <property type="entry name" value="Enolase_C-like"/>
</dbReference>
<dbReference type="InterPro" id="IPR036849">
    <property type="entry name" value="Enolase-like_C_sf"/>
</dbReference>